<protein>
    <submittedName>
        <fullName evidence="2">Uncharacterized protein</fullName>
    </submittedName>
</protein>
<evidence type="ECO:0000313" key="3">
    <source>
        <dbReference type="Proteomes" id="UP001163846"/>
    </source>
</evidence>
<proteinExistence type="predicted"/>
<evidence type="ECO:0000256" key="1">
    <source>
        <dbReference type="SAM" id="MobiDB-lite"/>
    </source>
</evidence>
<organism evidence="2 3">
    <name type="scientific">Lentinula raphanica</name>
    <dbReference type="NCBI Taxonomy" id="153919"/>
    <lineage>
        <taxon>Eukaryota</taxon>
        <taxon>Fungi</taxon>
        <taxon>Dikarya</taxon>
        <taxon>Basidiomycota</taxon>
        <taxon>Agaricomycotina</taxon>
        <taxon>Agaricomycetes</taxon>
        <taxon>Agaricomycetidae</taxon>
        <taxon>Agaricales</taxon>
        <taxon>Marasmiineae</taxon>
        <taxon>Omphalotaceae</taxon>
        <taxon>Lentinula</taxon>
    </lineage>
</organism>
<comment type="caution">
    <text evidence="2">The sequence shown here is derived from an EMBL/GenBank/DDBJ whole genome shotgun (WGS) entry which is preliminary data.</text>
</comment>
<accession>A0AA38UCS6</accession>
<reference evidence="2" key="1">
    <citation type="submission" date="2022-08" db="EMBL/GenBank/DDBJ databases">
        <authorList>
            <consortium name="DOE Joint Genome Institute"/>
            <person name="Min B."/>
            <person name="Riley R."/>
            <person name="Sierra-Patev S."/>
            <person name="Naranjo-Ortiz M."/>
            <person name="Looney B."/>
            <person name="Konkel Z."/>
            <person name="Slot J.C."/>
            <person name="Sakamoto Y."/>
            <person name="Steenwyk J.L."/>
            <person name="Rokas A."/>
            <person name="Carro J."/>
            <person name="Camarero S."/>
            <person name="Ferreira P."/>
            <person name="Molpeceres G."/>
            <person name="Ruiz-Duenas F.J."/>
            <person name="Serrano A."/>
            <person name="Henrissat B."/>
            <person name="Drula E."/>
            <person name="Hughes K.W."/>
            <person name="Mata J.L."/>
            <person name="Ishikawa N.K."/>
            <person name="Vargas-Isla R."/>
            <person name="Ushijima S."/>
            <person name="Smith C.A."/>
            <person name="Ahrendt S."/>
            <person name="Andreopoulos W."/>
            <person name="He G."/>
            <person name="Labutti K."/>
            <person name="Lipzen A."/>
            <person name="Ng V."/>
            <person name="Sandor L."/>
            <person name="Barry K."/>
            <person name="Martinez A.T."/>
            <person name="Xiao Y."/>
            <person name="Gibbons J.G."/>
            <person name="Terashima K."/>
            <person name="Hibbett D.S."/>
            <person name="Grigoriev I.V."/>
        </authorList>
    </citation>
    <scope>NUCLEOTIDE SEQUENCE</scope>
    <source>
        <strain evidence="2">TFB9207</strain>
    </source>
</reference>
<keyword evidence="3" id="KW-1185">Reference proteome</keyword>
<dbReference type="AlphaFoldDB" id="A0AA38UCS6"/>
<sequence length="102" mass="11592">MRVEKLVELQLHLPLFTTLSLLIPALTLRPSLAPPPLSKRRITRASRFRDPIWYLKRLENIICLAFDGGMNQSRICSAPDQNEQVEGGSNPLPPESRARFNL</sequence>
<feature type="region of interest" description="Disordered" evidence="1">
    <location>
        <begin position="79"/>
        <end position="102"/>
    </location>
</feature>
<dbReference type="Proteomes" id="UP001163846">
    <property type="component" value="Unassembled WGS sequence"/>
</dbReference>
<gene>
    <name evidence="2" type="ORF">F5878DRAFT_396602</name>
</gene>
<name>A0AA38UCS6_9AGAR</name>
<evidence type="ECO:0000313" key="2">
    <source>
        <dbReference type="EMBL" id="KAJ3833687.1"/>
    </source>
</evidence>
<dbReference type="EMBL" id="MU806653">
    <property type="protein sequence ID" value="KAJ3833687.1"/>
    <property type="molecule type" value="Genomic_DNA"/>
</dbReference>